<dbReference type="InterPro" id="IPR019137">
    <property type="entry name" value="Nck-associated_protein-1"/>
</dbReference>
<gene>
    <name evidence="3" type="ORF">TCHU04912_LOCUS10846</name>
</gene>
<feature type="region of interest" description="Disordered" evidence="2">
    <location>
        <begin position="761"/>
        <end position="782"/>
    </location>
</feature>
<feature type="compositionally biased region" description="Basic and acidic residues" evidence="2">
    <location>
        <begin position="763"/>
        <end position="775"/>
    </location>
</feature>
<dbReference type="GO" id="GO:0000902">
    <property type="term" value="P:cell morphogenesis"/>
    <property type="evidence" value="ECO:0007669"/>
    <property type="project" value="TreeGrafter"/>
</dbReference>
<dbReference type="PANTHER" id="PTHR12093:SF10">
    <property type="entry name" value="MEMBRANE-ASSOCIATED PROTEIN HEM"/>
    <property type="match status" value="1"/>
</dbReference>
<dbReference type="GO" id="GO:0016477">
    <property type="term" value="P:cell migration"/>
    <property type="evidence" value="ECO:0007669"/>
    <property type="project" value="TreeGrafter"/>
</dbReference>
<dbReference type="GO" id="GO:0031209">
    <property type="term" value="C:SCAR complex"/>
    <property type="evidence" value="ECO:0007669"/>
    <property type="project" value="TreeGrafter"/>
</dbReference>
<evidence type="ECO:0000256" key="2">
    <source>
        <dbReference type="SAM" id="MobiDB-lite"/>
    </source>
</evidence>
<evidence type="ECO:0000256" key="1">
    <source>
        <dbReference type="ARBA" id="ARBA00037947"/>
    </source>
</evidence>
<dbReference type="GO" id="GO:0030031">
    <property type="term" value="P:cell projection assembly"/>
    <property type="evidence" value="ECO:0007669"/>
    <property type="project" value="TreeGrafter"/>
</dbReference>
<reference evidence="3" key="1">
    <citation type="submission" date="2021-01" db="EMBL/GenBank/DDBJ databases">
        <authorList>
            <person name="Corre E."/>
            <person name="Pelletier E."/>
            <person name="Niang G."/>
            <person name="Scheremetjew M."/>
            <person name="Finn R."/>
            <person name="Kale V."/>
            <person name="Holt S."/>
            <person name="Cochrane G."/>
            <person name="Meng A."/>
            <person name="Brown T."/>
            <person name="Cohen L."/>
        </authorList>
    </citation>
    <scope>NUCLEOTIDE SEQUENCE</scope>
    <source>
        <strain evidence="3">PLY429</strain>
    </source>
</reference>
<accession>A0A7S1X4R1</accession>
<protein>
    <submittedName>
        <fullName evidence="3">Uncharacterized protein</fullName>
    </submittedName>
</protein>
<dbReference type="GO" id="GO:0030866">
    <property type="term" value="P:cortical actin cytoskeleton organization"/>
    <property type="evidence" value="ECO:0007669"/>
    <property type="project" value="TreeGrafter"/>
</dbReference>
<proteinExistence type="inferred from homology"/>
<dbReference type="Pfam" id="PF09735">
    <property type="entry name" value="Nckap1"/>
    <property type="match status" value="1"/>
</dbReference>
<organism evidence="3">
    <name type="scientific">Tetraselmis chuii</name>
    <dbReference type="NCBI Taxonomy" id="63592"/>
    <lineage>
        <taxon>Eukaryota</taxon>
        <taxon>Viridiplantae</taxon>
        <taxon>Chlorophyta</taxon>
        <taxon>core chlorophytes</taxon>
        <taxon>Chlorodendrophyceae</taxon>
        <taxon>Chlorodendrales</taxon>
        <taxon>Chlorodendraceae</taxon>
        <taxon>Tetraselmis</taxon>
    </lineage>
</organism>
<evidence type="ECO:0000313" key="3">
    <source>
        <dbReference type="EMBL" id="CAD9208609.1"/>
    </source>
</evidence>
<name>A0A7S1X4R1_9CHLO</name>
<dbReference type="EMBL" id="HBGG01020854">
    <property type="protein sequence ID" value="CAD9208609.1"/>
    <property type="molecule type" value="Transcribed_RNA"/>
</dbReference>
<dbReference type="PANTHER" id="PTHR12093">
    <property type="entry name" value="NCK-ASSOCIATED PROTEIN 1"/>
    <property type="match status" value="1"/>
</dbReference>
<dbReference type="AlphaFoldDB" id="A0A7S1X4R1"/>
<sequence length="892" mass="98035">MSGNVGKLRGLRDTARLLLPQIYHLSDGLPVGGAYEPALAVLRKHPDLSAKLAKKFGSEHPKNINIDKVDKAGADFLRASASGILECLGPVYGLFEEIAIFQEHTLRVMTDLSQSLLAFSLNYTPQLLDAYMGLFVDACKVHILAAKVPRALIIQYYTFAYNHVNETDPPHFTEVSNFIRAFQDAIPRLQAEFQPINSRIGDVLEKIAGPLLWNTLEFARLQGRADAFAWRTQFGTLPGMEESIFPAMERAQQMQEWAFFGILVCPGETNRADVRGLLTLILRKSFKFVIFRKHAEWAHPLMERHVMSVLSSVAKKGNLSWAEKRDVKKVVEKAFGEACDSAMGDHRTHRIWLQQRLQGVFTQLQEDASLIPANVSTILALLCLSRMELEWILLHGGDSLPRSLPISWARSGFSMSQPLKASFPDSSIASLLSIHSDVMQYLQSYQDAIQTGWIWILWEQLQAAVKPLVKQVASSPTLTRHHQPVVRTIETLLDEYSETCRVLLTELCGEDTGDYQAGGCNQKSLRGVQTTEKVRRALASLPNACEIWFTLNCQLFSVRTNVSAQSLDALCGGSVTSARSEALGLTGAAKTDRTAECSIVQELNMASKLAEMVCNVGKELLRAGSLQAVGFQAAKLQAVYEAAVQGPAEHAVHAASFLPALLTFHYNDHPKCHEDHGEVATAIAEKLMGSLILRVRGLLHDLFNLVFSPHALCAKATPLPEQVSEDAAVGGEMVLASQSTTGSMAFSSLAASRKPPLSSVMKSGKDFRSSTDPHDAYATSSSVGNVATTTRGSTFHNEKATLVMSKLTALVEACSRHCAPRSILVDSEQTVFLPLWWLREGVISAFRTFLRQSVWKGKTLQRPSELEAQVSCLDAACGVSCLLLDAQICNDM</sequence>
<comment type="similarity">
    <text evidence="1">Belongs to the HEM-1/HEM-2 family.</text>
</comment>